<sequence>MRLGIGGFNLGQKVERPLRRVLPRSLLGRSLLIVLIPLVATQAVALFLYYGAHLNLLSRRLSSAVAGEIMQTIVLLEHDHDPRDRAETLLRAQDNFQLSMRIRPGATLVPLRRSNIIGPMDDDLASALRQTIARPFTMDWVSDPHTVQLHIQLHDGVLDVDAPRKRLDTEPLYLFVAWVAGSSVLFAAVASLFMRNQVRAIRRLARAAENFGIGRDDGPIKPEGAQEVRKAASAFNRMRERLIRFVAQRTDLLAGVSHDLRTPLTRMRLTLAMLPQQGTIEAADLAPDIAGLVDDVEEMERMVGGYLAFARGEGAEAAQLTDLAAMVQEIAVG</sequence>
<keyword evidence="7 14" id="KW-0812">Transmembrane</keyword>
<dbReference type="Proteomes" id="UP000565205">
    <property type="component" value="Unassembled WGS sequence"/>
</dbReference>
<feature type="domain" description="HAMP" evidence="15">
    <location>
        <begin position="195"/>
        <end position="247"/>
    </location>
</feature>
<feature type="non-terminal residue" evidence="16">
    <location>
        <position position="333"/>
    </location>
</feature>
<dbReference type="SMART" id="SM00388">
    <property type="entry name" value="HisKA"/>
    <property type="match status" value="1"/>
</dbReference>
<keyword evidence="13 14" id="KW-0472">Membrane</keyword>
<dbReference type="InterPro" id="IPR003660">
    <property type="entry name" value="HAMP_dom"/>
</dbReference>
<evidence type="ECO:0000313" key="16">
    <source>
        <dbReference type="EMBL" id="NVN32028.1"/>
    </source>
</evidence>
<evidence type="ECO:0000256" key="9">
    <source>
        <dbReference type="ARBA" id="ARBA00022777"/>
    </source>
</evidence>
<dbReference type="GO" id="GO:0005524">
    <property type="term" value="F:ATP binding"/>
    <property type="evidence" value="ECO:0007669"/>
    <property type="project" value="UniProtKB-KW"/>
</dbReference>
<keyword evidence="8" id="KW-0547">Nucleotide-binding</keyword>
<name>A0A850NZ71_9PROT</name>
<dbReference type="PANTHER" id="PTHR44936">
    <property type="entry name" value="SENSOR PROTEIN CREC"/>
    <property type="match status" value="1"/>
</dbReference>
<proteinExistence type="predicted"/>
<dbReference type="SMART" id="SM00304">
    <property type="entry name" value="HAMP"/>
    <property type="match status" value="1"/>
</dbReference>
<feature type="transmembrane region" description="Helical" evidence="14">
    <location>
        <begin position="26"/>
        <end position="50"/>
    </location>
</feature>
<accession>A0A850NZ71</accession>
<dbReference type="Pfam" id="PF00512">
    <property type="entry name" value="HisKA"/>
    <property type="match status" value="1"/>
</dbReference>
<keyword evidence="6" id="KW-0808">Transferase</keyword>
<comment type="caution">
    <text evidence="16">The sequence shown here is derived from an EMBL/GenBank/DDBJ whole genome shotgun (WGS) entry which is preliminary data.</text>
</comment>
<keyword evidence="10" id="KW-0067">ATP-binding</keyword>
<dbReference type="InterPro" id="IPR003661">
    <property type="entry name" value="HisK_dim/P_dom"/>
</dbReference>
<organism evidence="16 17">
    <name type="scientific">Endobacter medicaginis</name>
    <dbReference type="NCBI Taxonomy" id="1181271"/>
    <lineage>
        <taxon>Bacteria</taxon>
        <taxon>Pseudomonadati</taxon>
        <taxon>Pseudomonadota</taxon>
        <taxon>Alphaproteobacteria</taxon>
        <taxon>Acetobacterales</taxon>
        <taxon>Acetobacteraceae</taxon>
        <taxon>Endobacter</taxon>
    </lineage>
</organism>
<dbReference type="EMBL" id="JABXXQ010000604">
    <property type="protein sequence ID" value="NVN32028.1"/>
    <property type="molecule type" value="Genomic_DNA"/>
</dbReference>
<feature type="transmembrane region" description="Helical" evidence="14">
    <location>
        <begin position="172"/>
        <end position="194"/>
    </location>
</feature>
<keyword evidence="9" id="KW-0418">Kinase</keyword>
<evidence type="ECO:0000256" key="3">
    <source>
        <dbReference type="ARBA" id="ARBA00012438"/>
    </source>
</evidence>
<evidence type="ECO:0000256" key="2">
    <source>
        <dbReference type="ARBA" id="ARBA00004429"/>
    </source>
</evidence>
<dbReference type="InterPro" id="IPR036097">
    <property type="entry name" value="HisK_dim/P_sf"/>
</dbReference>
<dbReference type="AlphaFoldDB" id="A0A850NZ71"/>
<evidence type="ECO:0000256" key="8">
    <source>
        <dbReference type="ARBA" id="ARBA00022741"/>
    </source>
</evidence>
<evidence type="ECO:0000313" key="17">
    <source>
        <dbReference type="Proteomes" id="UP000565205"/>
    </source>
</evidence>
<dbReference type="GO" id="GO:0005886">
    <property type="term" value="C:plasma membrane"/>
    <property type="evidence" value="ECO:0007669"/>
    <property type="project" value="UniProtKB-SubCell"/>
</dbReference>
<dbReference type="InterPro" id="IPR050980">
    <property type="entry name" value="2C_sensor_his_kinase"/>
</dbReference>
<evidence type="ECO:0000256" key="12">
    <source>
        <dbReference type="ARBA" id="ARBA00023012"/>
    </source>
</evidence>
<dbReference type="GO" id="GO:0000155">
    <property type="term" value="F:phosphorelay sensor kinase activity"/>
    <property type="evidence" value="ECO:0007669"/>
    <property type="project" value="InterPro"/>
</dbReference>
<dbReference type="EC" id="2.7.13.3" evidence="3"/>
<keyword evidence="5" id="KW-0997">Cell inner membrane</keyword>
<gene>
    <name evidence="16" type="ORF">HUK83_17015</name>
</gene>
<evidence type="ECO:0000256" key="14">
    <source>
        <dbReference type="SAM" id="Phobius"/>
    </source>
</evidence>
<evidence type="ECO:0000256" key="13">
    <source>
        <dbReference type="ARBA" id="ARBA00023136"/>
    </source>
</evidence>
<keyword evidence="12" id="KW-0902">Two-component regulatory system</keyword>
<dbReference type="Pfam" id="PF00672">
    <property type="entry name" value="HAMP"/>
    <property type="match status" value="1"/>
</dbReference>
<evidence type="ECO:0000256" key="11">
    <source>
        <dbReference type="ARBA" id="ARBA00022989"/>
    </source>
</evidence>
<evidence type="ECO:0000256" key="10">
    <source>
        <dbReference type="ARBA" id="ARBA00022840"/>
    </source>
</evidence>
<dbReference type="PANTHER" id="PTHR44936:SF5">
    <property type="entry name" value="SENSOR HISTIDINE KINASE ENVZ"/>
    <property type="match status" value="1"/>
</dbReference>
<evidence type="ECO:0000256" key="5">
    <source>
        <dbReference type="ARBA" id="ARBA00022519"/>
    </source>
</evidence>
<keyword evidence="4" id="KW-1003">Cell membrane</keyword>
<evidence type="ECO:0000256" key="4">
    <source>
        <dbReference type="ARBA" id="ARBA00022475"/>
    </source>
</evidence>
<dbReference type="Gene3D" id="1.10.287.130">
    <property type="match status" value="1"/>
</dbReference>
<reference evidence="16 17" key="1">
    <citation type="submission" date="2020-06" db="EMBL/GenBank/DDBJ databases">
        <title>Description of novel acetic acid bacteria.</title>
        <authorList>
            <person name="Sombolestani A."/>
        </authorList>
    </citation>
    <scope>NUCLEOTIDE SEQUENCE [LARGE SCALE GENOMIC DNA]</scope>
    <source>
        <strain evidence="16 17">LMG 26838</strain>
    </source>
</reference>
<comment type="catalytic activity">
    <reaction evidence="1">
        <text>ATP + protein L-histidine = ADP + protein N-phospho-L-histidine.</text>
        <dbReference type="EC" id="2.7.13.3"/>
    </reaction>
</comment>
<dbReference type="SUPFAM" id="SSF47384">
    <property type="entry name" value="Homodimeric domain of signal transducing histidine kinase"/>
    <property type="match status" value="1"/>
</dbReference>
<dbReference type="PROSITE" id="PS50885">
    <property type="entry name" value="HAMP"/>
    <property type="match status" value="1"/>
</dbReference>
<evidence type="ECO:0000256" key="7">
    <source>
        <dbReference type="ARBA" id="ARBA00022692"/>
    </source>
</evidence>
<protein>
    <recommendedName>
        <fullName evidence="3">histidine kinase</fullName>
        <ecNumber evidence="3">2.7.13.3</ecNumber>
    </recommendedName>
</protein>
<keyword evidence="11 14" id="KW-1133">Transmembrane helix</keyword>
<evidence type="ECO:0000256" key="1">
    <source>
        <dbReference type="ARBA" id="ARBA00000085"/>
    </source>
</evidence>
<dbReference type="RefSeq" id="WP_176626707.1">
    <property type="nucleotide sequence ID" value="NZ_JABXXQ010000604.1"/>
</dbReference>
<evidence type="ECO:0000259" key="15">
    <source>
        <dbReference type="PROSITE" id="PS50885"/>
    </source>
</evidence>
<evidence type="ECO:0000256" key="6">
    <source>
        <dbReference type="ARBA" id="ARBA00022679"/>
    </source>
</evidence>
<comment type="subcellular location">
    <subcellularLocation>
        <location evidence="2">Cell inner membrane</location>
        <topology evidence="2">Multi-pass membrane protein</topology>
    </subcellularLocation>
</comment>
<dbReference type="CDD" id="cd00082">
    <property type="entry name" value="HisKA"/>
    <property type="match status" value="1"/>
</dbReference>